<gene>
    <name evidence="2" type="ORF">GCM10023188_01240</name>
</gene>
<keyword evidence="1" id="KW-0472">Membrane</keyword>
<protein>
    <submittedName>
        <fullName evidence="2">Uncharacterized protein</fullName>
    </submittedName>
</protein>
<reference evidence="3" key="1">
    <citation type="journal article" date="2019" name="Int. J. Syst. Evol. Microbiol.">
        <title>The Global Catalogue of Microorganisms (GCM) 10K type strain sequencing project: providing services to taxonomists for standard genome sequencing and annotation.</title>
        <authorList>
            <consortium name="The Broad Institute Genomics Platform"/>
            <consortium name="The Broad Institute Genome Sequencing Center for Infectious Disease"/>
            <person name="Wu L."/>
            <person name="Ma J."/>
        </authorList>
    </citation>
    <scope>NUCLEOTIDE SEQUENCE [LARGE SCALE GENOMIC DNA]</scope>
    <source>
        <strain evidence="3">JCM 17926</strain>
    </source>
</reference>
<dbReference type="Proteomes" id="UP001500552">
    <property type="component" value="Unassembled WGS sequence"/>
</dbReference>
<dbReference type="EMBL" id="BAABHC010000001">
    <property type="protein sequence ID" value="GAA4422981.1"/>
    <property type="molecule type" value="Genomic_DNA"/>
</dbReference>
<proteinExistence type="predicted"/>
<evidence type="ECO:0000313" key="3">
    <source>
        <dbReference type="Proteomes" id="UP001500552"/>
    </source>
</evidence>
<accession>A0ABP8L751</accession>
<feature type="transmembrane region" description="Helical" evidence="1">
    <location>
        <begin position="25"/>
        <end position="44"/>
    </location>
</feature>
<keyword evidence="3" id="KW-1185">Reference proteome</keyword>
<keyword evidence="1" id="KW-0812">Transmembrane</keyword>
<sequence>MKALILVFSPIYQKRLFFGDSTPPIIPMMATHVATIAKFVMVLYKKVKVFSAQGYTRLQAVPAAR</sequence>
<evidence type="ECO:0000256" key="1">
    <source>
        <dbReference type="SAM" id="Phobius"/>
    </source>
</evidence>
<comment type="caution">
    <text evidence="2">The sequence shown here is derived from an EMBL/GenBank/DDBJ whole genome shotgun (WGS) entry which is preliminary data.</text>
</comment>
<name>A0ABP8L751_9BACT</name>
<evidence type="ECO:0000313" key="2">
    <source>
        <dbReference type="EMBL" id="GAA4422981.1"/>
    </source>
</evidence>
<organism evidence="2 3">
    <name type="scientific">Pontibacter saemangeumensis</name>
    <dbReference type="NCBI Taxonomy" id="1084525"/>
    <lineage>
        <taxon>Bacteria</taxon>
        <taxon>Pseudomonadati</taxon>
        <taxon>Bacteroidota</taxon>
        <taxon>Cytophagia</taxon>
        <taxon>Cytophagales</taxon>
        <taxon>Hymenobacteraceae</taxon>
        <taxon>Pontibacter</taxon>
    </lineage>
</organism>
<keyword evidence="1" id="KW-1133">Transmembrane helix</keyword>